<sequence>MDLPSEWLCSIQLFVLYAGSLASMLTGFLIDGQTSLVSLLLYRTLVGSLGRLPLIITTYVSGFVFIFILIYFLLFLFSSFSHSDCHYEDLYLGRTSWTGIRRLTYY</sequence>
<gene>
    <name evidence="2" type="ORF">BDV39DRAFT_185767</name>
</gene>
<keyword evidence="1" id="KW-0812">Transmembrane</keyword>
<keyword evidence="1" id="KW-0472">Membrane</keyword>
<dbReference type="Proteomes" id="UP000325945">
    <property type="component" value="Unassembled WGS sequence"/>
</dbReference>
<accession>A0A5N6WKS3</accession>
<name>A0A5N6WKS3_9EURO</name>
<feature type="transmembrane region" description="Helical" evidence="1">
    <location>
        <begin position="7"/>
        <end position="30"/>
    </location>
</feature>
<proteinExistence type="predicted"/>
<keyword evidence="3" id="KW-1185">Reference proteome</keyword>
<keyword evidence="1" id="KW-1133">Transmembrane helix</keyword>
<feature type="transmembrane region" description="Helical" evidence="1">
    <location>
        <begin position="50"/>
        <end position="77"/>
    </location>
</feature>
<evidence type="ECO:0000313" key="2">
    <source>
        <dbReference type="EMBL" id="KAE8321457.1"/>
    </source>
</evidence>
<organism evidence="2 3">
    <name type="scientific">Aspergillus sergii</name>
    <dbReference type="NCBI Taxonomy" id="1034303"/>
    <lineage>
        <taxon>Eukaryota</taxon>
        <taxon>Fungi</taxon>
        <taxon>Dikarya</taxon>
        <taxon>Ascomycota</taxon>
        <taxon>Pezizomycotina</taxon>
        <taxon>Eurotiomycetes</taxon>
        <taxon>Eurotiomycetidae</taxon>
        <taxon>Eurotiales</taxon>
        <taxon>Aspergillaceae</taxon>
        <taxon>Aspergillus</taxon>
        <taxon>Aspergillus subgen. Circumdati</taxon>
    </lineage>
</organism>
<protein>
    <submittedName>
        <fullName evidence="2">Uncharacterized protein</fullName>
    </submittedName>
</protein>
<reference evidence="3" key="1">
    <citation type="submission" date="2019-04" db="EMBL/GenBank/DDBJ databases">
        <title>Friends and foes A comparative genomics studyof 23 Aspergillus species from section Flavi.</title>
        <authorList>
            <consortium name="DOE Joint Genome Institute"/>
            <person name="Kjaerbolling I."/>
            <person name="Vesth T."/>
            <person name="Frisvad J.C."/>
            <person name="Nybo J.L."/>
            <person name="Theobald S."/>
            <person name="Kildgaard S."/>
            <person name="Isbrandt T."/>
            <person name="Kuo A."/>
            <person name="Sato A."/>
            <person name="Lyhne E.K."/>
            <person name="Kogle M.E."/>
            <person name="Wiebenga A."/>
            <person name="Kun R.S."/>
            <person name="Lubbers R.J."/>
            <person name="Makela M.R."/>
            <person name="Barry K."/>
            <person name="Chovatia M."/>
            <person name="Clum A."/>
            <person name="Daum C."/>
            <person name="Haridas S."/>
            <person name="He G."/>
            <person name="LaButti K."/>
            <person name="Lipzen A."/>
            <person name="Mondo S."/>
            <person name="Riley R."/>
            <person name="Salamov A."/>
            <person name="Simmons B.A."/>
            <person name="Magnuson J.K."/>
            <person name="Henrissat B."/>
            <person name="Mortensen U.H."/>
            <person name="Larsen T.O."/>
            <person name="Devries R.P."/>
            <person name="Grigoriev I.V."/>
            <person name="Machida M."/>
            <person name="Baker S.E."/>
            <person name="Andersen M.R."/>
        </authorList>
    </citation>
    <scope>NUCLEOTIDE SEQUENCE [LARGE SCALE GENOMIC DNA]</scope>
    <source>
        <strain evidence="3">CBS 130017</strain>
    </source>
</reference>
<dbReference type="AlphaFoldDB" id="A0A5N6WKS3"/>
<dbReference type="EMBL" id="ML741869">
    <property type="protein sequence ID" value="KAE8321457.1"/>
    <property type="molecule type" value="Genomic_DNA"/>
</dbReference>
<evidence type="ECO:0000313" key="3">
    <source>
        <dbReference type="Proteomes" id="UP000325945"/>
    </source>
</evidence>
<evidence type="ECO:0000256" key="1">
    <source>
        <dbReference type="SAM" id="Phobius"/>
    </source>
</evidence>